<organism evidence="1 2">
    <name type="scientific">Phaeosphaeria nodorum (strain SN15 / ATCC MYA-4574 / FGSC 10173)</name>
    <name type="common">Glume blotch fungus</name>
    <name type="synonym">Parastagonospora nodorum</name>
    <dbReference type="NCBI Taxonomy" id="321614"/>
    <lineage>
        <taxon>Eukaryota</taxon>
        <taxon>Fungi</taxon>
        <taxon>Dikarya</taxon>
        <taxon>Ascomycota</taxon>
        <taxon>Pezizomycotina</taxon>
        <taxon>Dothideomycetes</taxon>
        <taxon>Pleosporomycetidae</taxon>
        <taxon>Pleosporales</taxon>
        <taxon>Pleosporineae</taxon>
        <taxon>Phaeosphaeriaceae</taxon>
        <taxon>Parastagonospora</taxon>
    </lineage>
</organism>
<proteinExistence type="predicted"/>
<dbReference type="KEGG" id="pno:SNOG_15479"/>
<evidence type="ECO:0000313" key="2">
    <source>
        <dbReference type="Proteomes" id="UP000001055"/>
    </source>
</evidence>
<dbReference type="RefSeq" id="XP_001805626.1">
    <property type="nucleotide sequence ID" value="XM_001805574.1"/>
</dbReference>
<gene>
    <name evidence="1" type="ORF">SNOG_15479</name>
</gene>
<dbReference type="AlphaFoldDB" id="Q0TYE7"/>
<sequence>MSCRMRSESDDRNFLWRLIYWARKRRDEFGGMSGVGFGRIDVTSTNLGSLLTLAAEHMNIGNAAVVIPEVYTR</sequence>
<dbReference type="InParanoid" id="Q0TYE7"/>
<protein>
    <submittedName>
        <fullName evidence="1">Uncharacterized protein</fullName>
    </submittedName>
</protein>
<dbReference type="EMBL" id="CH445362">
    <property type="protein sequence ID" value="EAT77144.1"/>
    <property type="molecule type" value="Genomic_DNA"/>
</dbReference>
<reference evidence="2" key="1">
    <citation type="journal article" date="2007" name="Plant Cell">
        <title>Dothideomycete-plant interactions illuminated by genome sequencing and EST analysis of the wheat pathogen Stagonospora nodorum.</title>
        <authorList>
            <person name="Hane J.K."/>
            <person name="Lowe R.G."/>
            <person name="Solomon P.S."/>
            <person name="Tan K.C."/>
            <person name="Schoch C.L."/>
            <person name="Spatafora J.W."/>
            <person name="Crous P.W."/>
            <person name="Kodira C."/>
            <person name="Birren B.W."/>
            <person name="Galagan J.E."/>
            <person name="Torriani S.F."/>
            <person name="McDonald B.A."/>
            <person name="Oliver R.P."/>
        </authorList>
    </citation>
    <scope>NUCLEOTIDE SEQUENCE [LARGE SCALE GENOMIC DNA]</scope>
    <source>
        <strain evidence="2">SN15 / ATCC MYA-4574 / FGSC 10173</strain>
    </source>
</reference>
<dbReference type="Proteomes" id="UP000001055">
    <property type="component" value="Unassembled WGS sequence"/>
</dbReference>
<accession>Q0TYE7</accession>
<dbReference type="GeneID" id="5982555"/>
<name>Q0TYE7_PHANO</name>
<evidence type="ECO:0000313" key="1">
    <source>
        <dbReference type="EMBL" id="EAT77144.1"/>
    </source>
</evidence>